<dbReference type="AlphaFoldDB" id="A0A5C4LIB7"/>
<keyword evidence="3" id="KW-1185">Reference proteome</keyword>
<feature type="compositionally biased region" description="Low complexity" evidence="1">
    <location>
        <begin position="72"/>
        <end position="84"/>
    </location>
</feature>
<gene>
    <name evidence="2" type="ORF">FF100_11090</name>
</gene>
<evidence type="ECO:0000313" key="2">
    <source>
        <dbReference type="EMBL" id="TNC13353.1"/>
    </source>
</evidence>
<organism evidence="2 3">
    <name type="scientific">Methylobacterium terricola</name>
    <dbReference type="NCBI Taxonomy" id="2583531"/>
    <lineage>
        <taxon>Bacteria</taxon>
        <taxon>Pseudomonadati</taxon>
        <taxon>Pseudomonadota</taxon>
        <taxon>Alphaproteobacteria</taxon>
        <taxon>Hyphomicrobiales</taxon>
        <taxon>Methylobacteriaceae</taxon>
        <taxon>Methylobacterium</taxon>
    </lineage>
</organism>
<proteinExistence type="predicted"/>
<feature type="region of interest" description="Disordered" evidence="1">
    <location>
        <begin position="156"/>
        <end position="196"/>
    </location>
</feature>
<evidence type="ECO:0000313" key="3">
    <source>
        <dbReference type="Proteomes" id="UP000305267"/>
    </source>
</evidence>
<feature type="compositionally biased region" description="Low complexity" evidence="1">
    <location>
        <begin position="123"/>
        <end position="138"/>
    </location>
</feature>
<sequence length="281" mass="28767">MTTRRTDKTRKPPRRPAARPAARTVDSTRSGTIAAGQTLPDAAAAGTAATSELVETGLSETIPGTEAVSEQAPADAPVATAAEPFGSEPAVEAPDPETAQDVQGVQEDRVPTSEAAPEHELAAPDAAVQEAADQEPVARAAADMPVLAPDEAVIAESASDEPASEATAPAAVAASDDRAPAPQAEATPEQPAAPDRDEIPLAAMQGLIEINGRLVAFMQGEGQAAVAFWKAAMTVRSPGDLVQLQAAEMSRALDAALACWADLSRRMGRFAAFAPPRARAA</sequence>
<dbReference type="Proteomes" id="UP000305267">
    <property type="component" value="Unassembled WGS sequence"/>
</dbReference>
<feature type="compositionally biased region" description="Basic and acidic residues" evidence="1">
    <location>
        <begin position="1"/>
        <end position="10"/>
    </location>
</feature>
<evidence type="ECO:0008006" key="4">
    <source>
        <dbReference type="Google" id="ProtNLM"/>
    </source>
</evidence>
<protein>
    <recommendedName>
        <fullName evidence="4">Phasin protein</fullName>
    </recommendedName>
</protein>
<dbReference type="RefSeq" id="WP_139035789.1">
    <property type="nucleotide sequence ID" value="NZ_VDDA01000004.1"/>
</dbReference>
<name>A0A5C4LIB7_9HYPH</name>
<feature type="compositionally biased region" description="Low complexity" evidence="1">
    <location>
        <begin position="164"/>
        <end position="193"/>
    </location>
</feature>
<evidence type="ECO:0000256" key="1">
    <source>
        <dbReference type="SAM" id="MobiDB-lite"/>
    </source>
</evidence>
<dbReference type="OrthoDB" id="8005968at2"/>
<feature type="region of interest" description="Disordered" evidence="1">
    <location>
        <begin position="1"/>
        <end position="50"/>
    </location>
</feature>
<accession>A0A5C4LIB7</accession>
<comment type="caution">
    <text evidence="2">The sequence shown here is derived from an EMBL/GenBank/DDBJ whole genome shotgun (WGS) entry which is preliminary data.</text>
</comment>
<reference evidence="2 3" key="1">
    <citation type="submission" date="2019-06" db="EMBL/GenBank/DDBJ databases">
        <title>Genome of Methylobacterium sp. 17Sr1-39.</title>
        <authorList>
            <person name="Seo T."/>
        </authorList>
    </citation>
    <scope>NUCLEOTIDE SEQUENCE [LARGE SCALE GENOMIC DNA]</scope>
    <source>
        <strain evidence="2 3">17Sr1-39</strain>
    </source>
</reference>
<feature type="region of interest" description="Disordered" evidence="1">
    <location>
        <begin position="64"/>
        <end position="139"/>
    </location>
</feature>
<dbReference type="EMBL" id="VDDA01000004">
    <property type="protein sequence ID" value="TNC13353.1"/>
    <property type="molecule type" value="Genomic_DNA"/>
</dbReference>
<feature type="compositionally biased region" description="Basic and acidic residues" evidence="1">
    <location>
        <begin position="106"/>
        <end position="122"/>
    </location>
</feature>